<name>A0ABQ9JDQ9_9CUCU</name>
<dbReference type="EMBL" id="JAPWTJ010000778">
    <property type="protein sequence ID" value="KAJ8975695.1"/>
    <property type="molecule type" value="Genomic_DNA"/>
</dbReference>
<evidence type="ECO:0000313" key="3">
    <source>
        <dbReference type="Proteomes" id="UP001162164"/>
    </source>
</evidence>
<evidence type="ECO:0000313" key="2">
    <source>
        <dbReference type="EMBL" id="KAJ8975695.1"/>
    </source>
</evidence>
<accession>A0ABQ9JDQ9</accession>
<evidence type="ECO:0000256" key="1">
    <source>
        <dbReference type="SAM" id="SignalP"/>
    </source>
</evidence>
<reference evidence="2" key="1">
    <citation type="journal article" date="2023" name="Insect Mol. Biol.">
        <title>Genome sequencing provides insights into the evolution of gene families encoding plant cell wall-degrading enzymes in longhorned beetles.</title>
        <authorList>
            <person name="Shin N.R."/>
            <person name="Okamura Y."/>
            <person name="Kirsch R."/>
            <person name="Pauchet Y."/>
        </authorList>
    </citation>
    <scope>NUCLEOTIDE SEQUENCE</scope>
    <source>
        <strain evidence="2">MMC_N1</strain>
    </source>
</reference>
<dbReference type="Proteomes" id="UP001162164">
    <property type="component" value="Unassembled WGS sequence"/>
</dbReference>
<sequence length="206" mass="21811">MYKLLVVLFAIAFAAALAEPKPSGLLAAAPLAAYPAVAPAVVTAQSSQVVARNYNALVAAAPLVAAPPPVVAAVRAPLVAPGPIVAAPSPYVAAGYRVAAPALASPYLAAPAPVLYVRHFERFTCCYNKIVTTNLEAVIWFVDLISRVSLKRKSESPNHYLPIKVLSVALSTLWRIQAVHRVIFLKECAAATMVLHTKRKKKILGA</sequence>
<gene>
    <name evidence="2" type="ORF">NQ317_017379</name>
</gene>
<proteinExistence type="predicted"/>
<feature type="chain" id="PRO_5045947075" evidence="1">
    <location>
        <begin position="19"/>
        <end position="206"/>
    </location>
</feature>
<feature type="signal peptide" evidence="1">
    <location>
        <begin position="1"/>
        <end position="18"/>
    </location>
</feature>
<comment type="caution">
    <text evidence="2">The sequence shown here is derived from an EMBL/GenBank/DDBJ whole genome shotgun (WGS) entry which is preliminary data.</text>
</comment>
<organism evidence="2 3">
    <name type="scientific">Molorchus minor</name>
    <dbReference type="NCBI Taxonomy" id="1323400"/>
    <lineage>
        <taxon>Eukaryota</taxon>
        <taxon>Metazoa</taxon>
        <taxon>Ecdysozoa</taxon>
        <taxon>Arthropoda</taxon>
        <taxon>Hexapoda</taxon>
        <taxon>Insecta</taxon>
        <taxon>Pterygota</taxon>
        <taxon>Neoptera</taxon>
        <taxon>Endopterygota</taxon>
        <taxon>Coleoptera</taxon>
        <taxon>Polyphaga</taxon>
        <taxon>Cucujiformia</taxon>
        <taxon>Chrysomeloidea</taxon>
        <taxon>Cerambycidae</taxon>
        <taxon>Lamiinae</taxon>
        <taxon>Monochamini</taxon>
        <taxon>Molorchus</taxon>
    </lineage>
</organism>
<protein>
    <submittedName>
        <fullName evidence="2">Uncharacterized protein</fullName>
    </submittedName>
</protein>
<keyword evidence="1" id="KW-0732">Signal</keyword>
<keyword evidence="3" id="KW-1185">Reference proteome</keyword>